<dbReference type="SUPFAM" id="SSF49265">
    <property type="entry name" value="Fibronectin type III"/>
    <property type="match status" value="1"/>
</dbReference>
<dbReference type="InterPro" id="IPR025965">
    <property type="entry name" value="FlgD/Vpr_Ig-like"/>
</dbReference>
<dbReference type="Pfam" id="PF13860">
    <property type="entry name" value="FlgD_ig"/>
    <property type="match status" value="1"/>
</dbReference>
<dbReference type="InterPro" id="IPR036116">
    <property type="entry name" value="FN3_sf"/>
</dbReference>
<dbReference type="CDD" id="cd00063">
    <property type="entry name" value="FN3"/>
    <property type="match status" value="1"/>
</dbReference>
<accession>A0A381N475</accession>
<dbReference type="EMBL" id="UINC01000115">
    <property type="protein sequence ID" value="SUZ49430.1"/>
    <property type="molecule type" value="Genomic_DNA"/>
</dbReference>
<dbReference type="InterPro" id="IPR013783">
    <property type="entry name" value="Ig-like_fold"/>
</dbReference>
<gene>
    <name evidence="2" type="ORF">METZ01_LOCUS2284</name>
</gene>
<sequence length="699" mass="77054">MTKSFIRFKSVFPLFFSTFFIIALPVKGQDLCPPAFLEGLSLNGAVELYWQEPDSLGGLGDEVFSACFPVCATAAEGFTIEHIGQDTSGGWFQDSDGEPVDCGSDMYACADGGSDGFGAIAIYSDTLAPVNSRLSTDLINLSAFSSAFLVFEEYYLYSDFSHDSNWVEISTDGSNWTEVFYSDPMTYGDGHTISGVDISNYAGQSIHIGFRFYDSIGYNENWQIDNIRVFGGDGSDFANPCGTLTGYNIYSGGSLAGSSETNSYTVTGLSNNVEYCYSVTAVYSEGESAECVQGCFAPVDPFELTQSSFRDTLDYSAGEYSVFEFSLINGDTANHDFHFSSDVLIEPTTENTLLSDDFNTGASANFFDSEGFWTIGTVDSANGTYLSYPEDSDGSFFFWNDGSDPYYYNYTSTSPILQSQAIPYDGSGPVFFILDMYFPHPYGECASGYEFAEDAFIVVSTDNGASWTIVDSTFTTAVTWSGWYAYDDTEANWHTLMYNITPYIEPGIFNVGVHYDDCGGNWSSGIGVDNVYVIQGDESHWLSWERLSGEIISGDSMSMSLTMMPQQDQNQYETATLFLEGTTMHQAVDIVMITDPENAGIDNDVLPYKFALHQNYPNPFNPVTTLRYDLPEDAMANITIYDMMGRQVSTLVNRKQTAGYKSVQWNATNNAGSPVSAGIYLYMIQAGEFRQTKKMVLLK</sequence>
<feature type="domain" description="FlgD/Vpr Ig-like" evidence="1">
    <location>
        <begin position="625"/>
        <end position="686"/>
    </location>
</feature>
<dbReference type="InterPro" id="IPR003961">
    <property type="entry name" value="FN3_dom"/>
</dbReference>
<dbReference type="Gene3D" id="2.60.40.10">
    <property type="entry name" value="Immunoglobulins"/>
    <property type="match status" value="1"/>
</dbReference>
<evidence type="ECO:0000313" key="2">
    <source>
        <dbReference type="EMBL" id="SUZ49430.1"/>
    </source>
</evidence>
<organism evidence="2">
    <name type="scientific">marine metagenome</name>
    <dbReference type="NCBI Taxonomy" id="408172"/>
    <lineage>
        <taxon>unclassified sequences</taxon>
        <taxon>metagenomes</taxon>
        <taxon>ecological metagenomes</taxon>
    </lineage>
</organism>
<dbReference type="AlphaFoldDB" id="A0A381N475"/>
<dbReference type="Gene3D" id="2.60.40.4070">
    <property type="match status" value="1"/>
</dbReference>
<name>A0A381N475_9ZZZZ</name>
<dbReference type="InterPro" id="IPR026444">
    <property type="entry name" value="Secre_tail"/>
</dbReference>
<reference evidence="2" key="1">
    <citation type="submission" date="2018-05" db="EMBL/GenBank/DDBJ databases">
        <authorList>
            <person name="Lanie J.A."/>
            <person name="Ng W.-L."/>
            <person name="Kazmierczak K.M."/>
            <person name="Andrzejewski T.M."/>
            <person name="Davidsen T.M."/>
            <person name="Wayne K.J."/>
            <person name="Tettelin H."/>
            <person name="Glass J.I."/>
            <person name="Rusch D."/>
            <person name="Podicherti R."/>
            <person name="Tsui H.-C.T."/>
            <person name="Winkler M.E."/>
        </authorList>
    </citation>
    <scope>NUCLEOTIDE SEQUENCE</scope>
</reference>
<proteinExistence type="predicted"/>
<evidence type="ECO:0000259" key="1">
    <source>
        <dbReference type="Pfam" id="PF13860"/>
    </source>
</evidence>
<dbReference type="NCBIfam" id="TIGR04183">
    <property type="entry name" value="Por_Secre_tail"/>
    <property type="match status" value="1"/>
</dbReference>
<protein>
    <recommendedName>
        <fullName evidence="1">FlgD/Vpr Ig-like domain-containing protein</fullName>
    </recommendedName>
</protein>